<dbReference type="PROSITE" id="PS00518">
    <property type="entry name" value="ZF_RING_1"/>
    <property type="match status" value="1"/>
</dbReference>
<dbReference type="InterPro" id="IPR013083">
    <property type="entry name" value="Znf_RING/FYVE/PHD"/>
</dbReference>
<evidence type="ECO:0000256" key="10">
    <source>
        <dbReference type="SAM" id="MobiDB-lite"/>
    </source>
</evidence>
<dbReference type="GO" id="GO:0008270">
    <property type="term" value="F:zinc ion binding"/>
    <property type="evidence" value="ECO:0007669"/>
    <property type="project" value="UniProtKB-KW"/>
</dbReference>
<feature type="compositionally biased region" description="Low complexity" evidence="10">
    <location>
        <begin position="785"/>
        <end position="795"/>
    </location>
</feature>
<dbReference type="InterPro" id="IPR017907">
    <property type="entry name" value="Znf_RING_CS"/>
</dbReference>
<feature type="compositionally biased region" description="Low complexity" evidence="10">
    <location>
        <begin position="930"/>
        <end position="947"/>
    </location>
</feature>
<keyword evidence="3" id="KW-0808">Transferase</keyword>
<feature type="compositionally biased region" description="Basic residues" evidence="10">
    <location>
        <begin position="558"/>
        <end position="568"/>
    </location>
</feature>
<keyword evidence="4" id="KW-0479">Metal-binding</keyword>
<feature type="compositionally biased region" description="Polar residues" evidence="10">
    <location>
        <begin position="603"/>
        <end position="624"/>
    </location>
</feature>
<feature type="compositionally biased region" description="Low complexity" evidence="10">
    <location>
        <begin position="548"/>
        <end position="557"/>
    </location>
</feature>
<feature type="domain" description="RING-type" evidence="11">
    <location>
        <begin position="52"/>
        <end position="91"/>
    </location>
</feature>
<dbReference type="PROSITE" id="PS50089">
    <property type="entry name" value="ZF_RING_2"/>
    <property type="match status" value="1"/>
</dbReference>
<dbReference type="GO" id="GO:0061630">
    <property type="term" value="F:ubiquitin protein ligase activity"/>
    <property type="evidence" value="ECO:0007669"/>
    <property type="project" value="UniProtKB-EC"/>
</dbReference>
<dbReference type="CDD" id="cd16574">
    <property type="entry name" value="RING-HC_Topors"/>
    <property type="match status" value="1"/>
</dbReference>
<evidence type="ECO:0000256" key="8">
    <source>
        <dbReference type="ARBA" id="ARBA00023163"/>
    </source>
</evidence>
<feature type="compositionally biased region" description="Polar residues" evidence="10">
    <location>
        <begin position="1"/>
        <end position="35"/>
    </location>
</feature>
<accession>A0AAW0W273</accession>
<dbReference type="InterPro" id="IPR058745">
    <property type="entry name" value="PWI_Topors"/>
</dbReference>
<evidence type="ECO:0000259" key="11">
    <source>
        <dbReference type="PROSITE" id="PS50089"/>
    </source>
</evidence>
<dbReference type="Pfam" id="PF26084">
    <property type="entry name" value="PWI_Topors"/>
    <property type="match status" value="1"/>
</dbReference>
<keyword evidence="6" id="KW-0862">Zinc</keyword>
<evidence type="ECO:0000256" key="6">
    <source>
        <dbReference type="ARBA" id="ARBA00022833"/>
    </source>
</evidence>
<feature type="compositionally biased region" description="Polar residues" evidence="10">
    <location>
        <begin position="691"/>
        <end position="704"/>
    </location>
</feature>
<proteinExistence type="predicted"/>
<keyword evidence="7" id="KW-0805">Transcription regulation</keyword>
<evidence type="ECO:0000256" key="4">
    <source>
        <dbReference type="ARBA" id="ARBA00022723"/>
    </source>
</evidence>
<evidence type="ECO:0000256" key="7">
    <source>
        <dbReference type="ARBA" id="ARBA00023015"/>
    </source>
</evidence>
<feature type="compositionally biased region" description="Basic residues" evidence="10">
    <location>
        <begin position="749"/>
        <end position="763"/>
    </location>
</feature>
<feature type="compositionally biased region" description="Basic and acidic residues" evidence="10">
    <location>
        <begin position="478"/>
        <end position="488"/>
    </location>
</feature>
<feature type="compositionally biased region" description="Acidic residues" evidence="10">
    <location>
        <begin position="490"/>
        <end position="501"/>
    </location>
</feature>
<evidence type="ECO:0000256" key="2">
    <source>
        <dbReference type="ARBA" id="ARBA00012483"/>
    </source>
</evidence>
<dbReference type="AlphaFoldDB" id="A0AAW0W273"/>
<protein>
    <recommendedName>
        <fullName evidence="2">RING-type E3 ubiquitin transferase</fullName>
        <ecNumber evidence="2">2.3.2.27</ecNumber>
    </recommendedName>
</protein>
<organism evidence="12 14">
    <name type="scientific">Cherax quadricarinatus</name>
    <name type="common">Australian red claw crayfish</name>
    <dbReference type="NCBI Taxonomy" id="27406"/>
    <lineage>
        <taxon>Eukaryota</taxon>
        <taxon>Metazoa</taxon>
        <taxon>Ecdysozoa</taxon>
        <taxon>Arthropoda</taxon>
        <taxon>Crustacea</taxon>
        <taxon>Multicrustacea</taxon>
        <taxon>Malacostraca</taxon>
        <taxon>Eumalacostraca</taxon>
        <taxon>Eucarida</taxon>
        <taxon>Decapoda</taxon>
        <taxon>Pleocyemata</taxon>
        <taxon>Astacidea</taxon>
        <taxon>Parastacoidea</taxon>
        <taxon>Parastacidae</taxon>
        <taxon>Cherax</taxon>
    </lineage>
</organism>
<feature type="region of interest" description="Disordered" evidence="10">
    <location>
        <begin position="636"/>
        <end position="665"/>
    </location>
</feature>
<evidence type="ECO:0000313" key="12">
    <source>
        <dbReference type="EMBL" id="KAK8722960.1"/>
    </source>
</evidence>
<reference evidence="12 14" key="1">
    <citation type="journal article" date="2024" name="BMC Genomics">
        <title>Genome assembly of redclaw crayfish (Cherax quadricarinatus) provides insights into its immune adaptation and hypoxia tolerance.</title>
        <authorList>
            <person name="Liu Z."/>
            <person name="Zheng J."/>
            <person name="Li H."/>
            <person name="Fang K."/>
            <person name="Wang S."/>
            <person name="He J."/>
            <person name="Zhou D."/>
            <person name="Weng S."/>
            <person name="Chi M."/>
            <person name="Gu Z."/>
            <person name="He J."/>
            <person name="Li F."/>
            <person name="Wang M."/>
        </authorList>
    </citation>
    <scope>NUCLEOTIDE SEQUENCE [LARGE SCALE GENOMIC DNA]</scope>
    <source>
        <strain evidence="12">ZL_2023a</strain>
        <tissue evidence="13">Muscle</tissue>
    </source>
</reference>
<reference evidence="12" key="2">
    <citation type="submission" date="2024-01" db="EMBL/GenBank/DDBJ databases">
        <authorList>
            <person name="He J."/>
            <person name="Wang M."/>
            <person name="Zheng J."/>
            <person name="Liu Z."/>
        </authorList>
    </citation>
    <scope>NUCLEOTIDE SEQUENCE</scope>
    <source>
        <strain evidence="12">ZL_2023a</strain>
        <tissue evidence="12">Muscle</tissue>
    </source>
</reference>
<feature type="compositionally biased region" description="Basic residues" evidence="10">
    <location>
        <begin position="844"/>
        <end position="883"/>
    </location>
</feature>
<comment type="catalytic activity">
    <reaction evidence="1">
        <text>S-ubiquitinyl-[E2 ubiquitin-conjugating enzyme]-L-cysteine + [acceptor protein]-L-lysine = [E2 ubiquitin-conjugating enzyme]-L-cysteine + N(6)-ubiquitinyl-[acceptor protein]-L-lysine.</text>
        <dbReference type="EC" id="2.3.2.27"/>
    </reaction>
</comment>
<evidence type="ECO:0000256" key="1">
    <source>
        <dbReference type="ARBA" id="ARBA00000900"/>
    </source>
</evidence>
<dbReference type="GO" id="GO:0006513">
    <property type="term" value="P:protein monoubiquitination"/>
    <property type="evidence" value="ECO:0007669"/>
    <property type="project" value="TreeGrafter"/>
</dbReference>
<dbReference type="SMART" id="SM00184">
    <property type="entry name" value="RING"/>
    <property type="match status" value="1"/>
</dbReference>
<comment type="caution">
    <text evidence="12">The sequence shown here is derived from an EMBL/GenBank/DDBJ whole genome shotgun (WGS) entry which is preliminary data.</text>
</comment>
<dbReference type="Proteomes" id="UP001445076">
    <property type="component" value="Unassembled WGS sequence"/>
</dbReference>
<feature type="compositionally biased region" description="Basic and acidic residues" evidence="10">
    <location>
        <begin position="705"/>
        <end position="716"/>
    </location>
</feature>
<dbReference type="EMBL" id="JARKIK010000092">
    <property type="protein sequence ID" value="KAK8722959.1"/>
    <property type="molecule type" value="Genomic_DNA"/>
</dbReference>
<dbReference type="PANTHER" id="PTHR46077">
    <property type="entry name" value="E3 UBIQUITIN-PROTEIN LIGASE TOPORS"/>
    <property type="match status" value="1"/>
</dbReference>
<feature type="compositionally biased region" description="Polar residues" evidence="10">
    <location>
        <begin position="432"/>
        <end position="443"/>
    </location>
</feature>
<feature type="region of interest" description="Disordered" evidence="10">
    <location>
        <begin position="1"/>
        <end position="47"/>
    </location>
</feature>
<keyword evidence="5 9" id="KW-0863">Zinc-finger</keyword>
<gene>
    <name evidence="12" type="ORF">OTU49_011973</name>
</gene>
<sequence>MSSPSESAQDTGTNTAMESGMSTCPSVNKSPSGSRTPERPPSEGSPISDDTCPICLSHITDKCVANSCLHGFCLVCLKEWSKQKAVCPLCKLSFTIIMYDIKSESEYKEWKVPRPDPPERNQGIANFQEFLDAERRRFFGYRTTNFPGAATLRHLYPGRPQAIPDAIPSGPRERRPSRFNLRGSSMFRLSVYLNNVWVQPIADITGSYRQSSPDLYREQPALTHRLVPWVNRELAALLPSSRVGVVLAEVMDLIVRYSINSREFRRAMQVHLGRRTNHFVHEFYHFALSPYDMVGHDNAAQYVPRYGFNEDESSSSSSDDSDAVVEVDMRGNPVSANSGVETRQGPAGAGALVARVETLTQEGSVVISSDDSSSSSSSSSSESDDAEYPATQQSAAVAVPSTPTQPDFSETHNPEPPETCSMTRLLGRTKDFLSTINEGASTSRSEENRATQQQHANSTLKTEVSSDSEQSDSCIVIEEVKKRQKTPEIIDLESDEDEELEASSKEKHHHGKRFRDSDRAEQHTPSFKEKDNHWKKKISQDFIRDKGSSSSSNLSSNQHKKGRRKPTLKRTNFPLPLSEPSCSGSSIRRTAKEDHSYCDDNESASVEASTSNDRSESVQTSSIEISLKWHKSSKNLDPVLSVKKKDKQSENVNISLSSNDESSYQNIESLQCKYKDIKTSSNEKLTEKKNTFVSSNGDSNFQNVESRKHLCEEKTGTKVKHTSKSRDDPCSSNYSRHRVKSPLKERNSSGRHARKDHRSKIKSSLRSNSRHDTRTRNSFTNYHVSDSSSEAWSSSDRLLTPPSSKTESTSSWQEQSWDSQSRESSSNSKDSCYKDWKTDYTSSKSKHSSRKRKRKTKDRHKAEKSKKSKKSKHKRKVKSKKATYKISSSESDTESSEQSCKRSRKRKRIVSSSDSSDYEYKKKKQSTVRYSFSGYHSSPFSPHSSPGDAHSSF</sequence>
<keyword evidence="14" id="KW-1185">Reference proteome</keyword>
<feature type="compositionally biased region" description="Basic and acidic residues" evidence="10">
    <location>
        <begin position="514"/>
        <end position="547"/>
    </location>
</feature>
<feature type="compositionally biased region" description="Polar residues" evidence="10">
    <location>
        <begin position="390"/>
        <end position="408"/>
    </location>
</feature>
<evidence type="ECO:0000256" key="9">
    <source>
        <dbReference type="PROSITE-ProRule" id="PRU00175"/>
    </source>
</evidence>
<dbReference type="GO" id="GO:0000209">
    <property type="term" value="P:protein polyubiquitination"/>
    <property type="evidence" value="ECO:0007669"/>
    <property type="project" value="TreeGrafter"/>
</dbReference>
<feature type="compositionally biased region" description="Low complexity" evidence="10">
    <location>
        <begin position="803"/>
        <end position="830"/>
    </location>
</feature>
<evidence type="ECO:0000256" key="3">
    <source>
        <dbReference type="ARBA" id="ARBA00022679"/>
    </source>
</evidence>
<dbReference type="EC" id="2.3.2.27" evidence="2"/>
<feature type="compositionally biased region" description="Polar residues" evidence="10">
    <location>
        <begin position="650"/>
        <end position="665"/>
    </location>
</feature>
<dbReference type="InterPro" id="IPR001841">
    <property type="entry name" value="Znf_RING"/>
</dbReference>
<dbReference type="InterPro" id="IPR058746">
    <property type="entry name" value="Znf_RING-type_Topors"/>
</dbReference>
<keyword evidence="8" id="KW-0804">Transcription</keyword>
<evidence type="ECO:0000256" key="5">
    <source>
        <dbReference type="ARBA" id="ARBA00022771"/>
    </source>
</evidence>
<evidence type="ECO:0000313" key="14">
    <source>
        <dbReference type="Proteomes" id="UP001445076"/>
    </source>
</evidence>
<evidence type="ECO:0000313" key="13">
    <source>
        <dbReference type="EMBL" id="KAK8722961.1"/>
    </source>
</evidence>
<name>A0AAW0W273_CHEQU</name>
<feature type="region of interest" description="Disordered" evidence="10">
    <location>
        <begin position="364"/>
        <end position="624"/>
    </location>
</feature>
<feature type="region of interest" description="Disordered" evidence="10">
    <location>
        <begin position="678"/>
        <end position="953"/>
    </location>
</feature>
<feature type="compositionally biased region" description="Polar residues" evidence="10">
    <location>
        <begin position="450"/>
        <end position="473"/>
    </location>
</feature>
<dbReference type="Gene3D" id="3.30.40.10">
    <property type="entry name" value="Zinc/RING finger domain, C3HC4 (zinc finger)"/>
    <property type="match status" value="1"/>
</dbReference>
<dbReference type="EMBL" id="JARKIK010000092">
    <property type="protein sequence ID" value="KAK8722961.1"/>
    <property type="molecule type" value="Genomic_DNA"/>
</dbReference>
<feature type="compositionally biased region" description="Low complexity" evidence="10">
    <location>
        <begin position="368"/>
        <end position="381"/>
    </location>
</feature>
<dbReference type="PANTHER" id="PTHR46077:SF1">
    <property type="entry name" value="TOP1 BINDING ARGININE_SERINE RICH PROTEIN, E3 UBIQUITIN LIGASE"/>
    <property type="match status" value="1"/>
</dbReference>
<dbReference type="SUPFAM" id="SSF57850">
    <property type="entry name" value="RING/U-box"/>
    <property type="match status" value="1"/>
</dbReference>
<dbReference type="EMBL" id="JARKIK010000092">
    <property type="protein sequence ID" value="KAK8722960.1"/>
    <property type="molecule type" value="Genomic_DNA"/>
</dbReference>
<dbReference type="Pfam" id="PF13639">
    <property type="entry name" value="zf-RING_2"/>
    <property type="match status" value="1"/>
</dbReference>